<keyword evidence="4" id="KW-0418">Kinase</keyword>
<reference evidence="8 9" key="1">
    <citation type="submission" date="2014-04" db="EMBL/GenBank/DDBJ databases">
        <title>Genome assembly of Hyalangium minutum DSM 14724.</title>
        <authorList>
            <person name="Sharma G."/>
            <person name="Subramanian S."/>
        </authorList>
    </citation>
    <scope>NUCLEOTIDE SEQUENCE [LARGE SCALE GENOMIC DNA]</scope>
    <source>
        <strain evidence="8 9">DSM 14724</strain>
    </source>
</reference>
<dbReference type="PANTHER" id="PTHR43671">
    <property type="entry name" value="SERINE/THREONINE-PROTEIN KINASE NEK"/>
    <property type="match status" value="1"/>
</dbReference>
<evidence type="ECO:0000259" key="7">
    <source>
        <dbReference type="PROSITE" id="PS50011"/>
    </source>
</evidence>
<gene>
    <name evidence="8" type="ORF">DB31_3136</name>
</gene>
<keyword evidence="3" id="KW-0547">Nucleotide-binding</keyword>
<dbReference type="Gene3D" id="3.30.200.20">
    <property type="entry name" value="Phosphorylase Kinase, domain 1"/>
    <property type="match status" value="1"/>
</dbReference>
<feature type="domain" description="Protein kinase" evidence="7">
    <location>
        <begin position="53"/>
        <end position="322"/>
    </location>
</feature>
<evidence type="ECO:0000313" key="8">
    <source>
        <dbReference type="EMBL" id="KFE71006.1"/>
    </source>
</evidence>
<protein>
    <recommendedName>
        <fullName evidence="1">non-specific serine/threonine protein kinase</fullName>
        <ecNumber evidence="1">2.7.11.1</ecNumber>
    </recommendedName>
</protein>
<accession>A0A085WTJ3</accession>
<dbReference type="STRING" id="394096.DB31_3136"/>
<dbReference type="InterPro" id="IPR050660">
    <property type="entry name" value="NEK_Ser/Thr_kinase"/>
</dbReference>
<evidence type="ECO:0000313" key="9">
    <source>
        <dbReference type="Proteomes" id="UP000028725"/>
    </source>
</evidence>
<keyword evidence="9" id="KW-1185">Reference proteome</keyword>
<keyword evidence="2" id="KW-0808">Transferase</keyword>
<dbReference type="AlphaFoldDB" id="A0A085WTJ3"/>
<evidence type="ECO:0000256" key="4">
    <source>
        <dbReference type="ARBA" id="ARBA00022777"/>
    </source>
</evidence>
<dbReference type="Pfam" id="PF00069">
    <property type="entry name" value="Pkinase"/>
    <property type="match status" value="1"/>
</dbReference>
<name>A0A085WTJ3_9BACT</name>
<feature type="compositionally biased region" description="Low complexity" evidence="6">
    <location>
        <begin position="342"/>
        <end position="355"/>
    </location>
</feature>
<proteinExistence type="predicted"/>
<comment type="caution">
    <text evidence="8">The sequence shown here is derived from an EMBL/GenBank/DDBJ whole genome shotgun (WGS) entry which is preliminary data.</text>
</comment>
<evidence type="ECO:0000256" key="2">
    <source>
        <dbReference type="ARBA" id="ARBA00022679"/>
    </source>
</evidence>
<dbReference type="InterPro" id="IPR008271">
    <property type="entry name" value="Ser/Thr_kinase_AS"/>
</dbReference>
<dbReference type="Gene3D" id="1.10.510.10">
    <property type="entry name" value="Transferase(Phosphotransferase) domain 1"/>
    <property type="match status" value="1"/>
</dbReference>
<evidence type="ECO:0000256" key="6">
    <source>
        <dbReference type="SAM" id="MobiDB-lite"/>
    </source>
</evidence>
<organism evidence="8 9">
    <name type="scientific">Hyalangium minutum</name>
    <dbReference type="NCBI Taxonomy" id="394096"/>
    <lineage>
        <taxon>Bacteria</taxon>
        <taxon>Pseudomonadati</taxon>
        <taxon>Myxococcota</taxon>
        <taxon>Myxococcia</taxon>
        <taxon>Myxococcales</taxon>
        <taxon>Cystobacterineae</taxon>
        <taxon>Archangiaceae</taxon>
        <taxon>Hyalangium</taxon>
    </lineage>
</organism>
<dbReference type="PROSITE" id="PS00108">
    <property type="entry name" value="PROTEIN_KINASE_ST"/>
    <property type="match status" value="1"/>
</dbReference>
<keyword evidence="5" id="KW-0067">ATP-binding</keyword>
<dbReference type="GO" id="GO:0005524">
    <property type="term" value="F:ATP binding"/>
    <property type="evidence" value="ECO:0007669"/>
    <property type="project" value="UniProtKB-KW"/>
</dbReference>
<feature type="region of interest" description="Disordered" evidence="6">
    <location>
        <begin position="319"/>
        <end position="355"/>
    </location>
</feature>
<dbReference type="GO" id="GO:0004674">
    <property type="term" value="F:protein serine/threonine kinase activity"/>
    <property type="evidence" value="ECO:0007669"/>
    <property type="project" value="UniProtKB-EC"/>
</dbReference>
<evidence type="ECO:0000256" key="1">
    <source>
        <dbReference type="ARBA" id="ARBA00012513"/>
    </source>
</evidence>
<dbReference type="SMART" id="SM00220">
    <property type="entry name" value="S_TKc"/>
    <property type="match status" value="1"/>
</dbReference>
<feature type="region of interest" description="Disordered" evidence="6">
    <location>
        <begin position="489"/>
        <end position="509"/>
    </location>
</feature>
<feature type="compositionally biased region" description="Low complexity" evidence="6">
    <location>
        <begin position="320"/>
        <end position="330"/>
    </location>
</feature>
<dbReference type="EC" id="2.7.11.1" evidence="1"/>
<dbReference type="InterPro" id="IPR011009">
    <property type="entry name" value="Kinase-like_dom_sf"/>
</dbReference>
<evidence type="ECO:0000256" key="3">
    <source>
        <dbReference type="ARBA" id="ARBA00022741"/>
    </source>
</evidence>
<dbReference type="InterPro" id="IPR000719">
    <property type="entry name" value="Prot_kinase_dom"/>
</dbReference>
<dbReference type="PANTHER" id="PTHR43671:SF13">
    <property type="entry name" value="SERINE_THREONINE-PROTEIN KINASE NEK2"/>
    <property type="match status" value="1"/>
</dbReference>
<sequence>MEASTQLTASYSSGKMRQWEAVALHLREATMPDESSLTPHPAFLPPGTVVGPWRVVAWAGSGVHGAVYRVVPMDNPQAPPVALKLALMPRDPRFVREAQLLSRIRHPSVPQLVGSGLWLHPSGLVFPYLAIEWIDGIPLYDWTRRNRPSQAQVLQWVVQLAGALAALHAQGCVHRDVKGANVLVRRSDGRAMLTDFGTGRYPEATTLTPPQVQPGTPAYRAPEAGLFELQFFWDTSARYPAGPADDLYALGVTACRLVTGEYPEFAHPIQDAQGQWHLEKVLLPAALQQLKPPLREPILRLLSLRPEDRGTAAELAQALESVSEPSSENPPQLPAQTPSTVRAPAPAARRSSSSRGQVEAGLLVAVVMLGLTAGSWWLAPSQVRGKPDLARAEASGPSQKEGDSAALGETVAAMVQEKPPSVLTPEAVADDPLPEPQEGQAVPDAKGRCQHKRQVALNGGCWVPQTQDGEGCESLTGQLYKGTCYIPVLPRERPRRPPTSGPTRKAPRR</sequence>
<dbReference type="PROSITE" id="PS50011">
    <property type="entry name" value="PROTEIN_KINASE_DOM"/>
    <property type="match status" value="1"/>
</dbReference>
<dbReference type="EMBL" id="JMCB01000002">
    <property type="protein sequence ID" value="KFE71006.1"/>
    <property type="molecule type" value="Genomic_DNA"/>
</dbReference>
<dbReference type="CDD" id="cd14014">
    <property type="entry name" value="STKc_PknB_like"/>
    <property type="match status" value="1"/>
</dbReference>
<dbReference type="SUPFAM" id="SSF56112">
    <property type="entry name" value="Protein kinase-like (PK-like)"/>
    <property type="match status" value="1"/>
</dbReference>
<evidence type="ECO:0000256" key="5">
    <source>
        <dbReference type="ARBA" id="ARBA00022840"/>
    </source>
</evidence>
<dbReference type="Proteomes" id="UP000028725">
    <property type="component" value="Unassembled WGS sequence"/>
</dbReference>